<proteinExistence type="inferred from homology"/>
<protein>
    <submittedName>
        <fullName evidence="5">DegT/DnrJ/EryC1/StrS family aminotransferase</fullName>
    </submittedName>
</protein>
<evidence type="ECO:0000256" key="2">
    <source>
        <dbReference type="PIRSR" id="PIRSR000390-1"/>
    </source>
</evidence>
<dbReference type="InterPro" id="IPR015421">
    <property type="entry name" value="PyrdxlP-dep_Trfase_major"/>
</dbReference>
<dbReference type="InterPro" id="IPR000653">
    <property type="entry name" value="DegT/StrS_aminotransferase"/>
</dbReference>
<dbReference type="PANTHER" id="PTHR30244:SF34">
    <property type="entry name" value="DTDP-4-AMINO-4,6-DIDEOXYGALACTOSE TRANSAMINASE"/>
    <property type="match status" value="1"/>
</dbReference>
<comment type="similarity">
    <text evidence="1 4">Belongs to the DegT/DnrJ/EryC1 family.</text>
</comment>
<dbReference type="InterPro" id="IPR015424">
    <property type="entry name" value="PyrdxlP-dep_Trfase"/>
</dbReference>
<evidence type="ECO:0000256" key="4">
    <source>
        <dbReference type="RuleBase" id="RU004508"/>
    </source>
</evidence>
<dbReference type="Gene3D" id="3.90.1150.10">
    <property type="entry name" value="Aspartate Aminotransferase, domain 1"/>
    <property type="match status" value="1"/>
</dbReference>
<dbReference type="GO" id="GO:0008483">
    <property type="term" value="F:transaminase activity"/>
    <property type="evidence" value="ECO:0007669"/>
    <property type="project" value="UniProtKB-KW"/>
</dbReference>
<dbReference type="RefSeq" id="WP_118260889.1">
    <property type="nucleotide sequence ID" value="NZ_CALBWO010000058.1"/>
</dbReference>
<dbReference type="PANTHER" id="PTHR30244">
    <property type="entry name" value="TRANSAMINASE"/>
    <property type="match status" value="1"/>
</dbReference>
<keyword evidence="5" id="KW-0032">Aminotransferase</keyword>
<dbReference type="AlphaFoldDB" id="A0A412WYA0"/>
<feature type="active site" description="Proton acceptor" evidence="2">
    <location>
        <position position="197"/>
    </location>
</feature>
<reference evidence="5 6" key="1">
    <citation type="submission" date="2018-08" db="EMBL/GenBank/DDBJ databases">
        <title>A genome reference for cultivated species of the human gut microbiota.</title>
        <authorList>
            <person name="Zou Y."/>
            <person name="Xue W."/>
            <person name="Luo G."/>
        </authorList>
    </citation>
    <scope>NUCLEOTIDE SEQUENCE [LARGE SCALE GENOMIC DNA]</scope>
    <source>
        <strain evidence="5 6">AF14-49</strain>
    </source>
</reference>
<keyword evidence="5" id="KW-0808">Transferase</keyword>
<gene>
    <name evidence="5" type="ORF">DWW18_13170</name>
</gene>
<evidence type="ECO:0000256" key="1">
    <source>
        <dbReference type="ARBA" id="ARBA00037999"/>
    </source>
</evidence>
<evidence type="ECO:0000256" key="3">
    <source>
        <dbReference type="PIRSR" id="PIRSR000390-2"/>
    </source>
</evidence>
<dbReference type="CDD" id="cd00616">
    <property type="entry name" value="AHBA_syn"/>
    <property type="match status" value="1"/>
</dbReference>
<dbReference type="EMBL" id="QRZA01000018">
    <property type="protein sequence ID" value="RGV32724.1"/>
    <property type="molecule type" value="Genomic_DNA"/>
</dbReference>
<dbReference type="Gene3D" id="3.40.640.10">
    <property type="entry name" value="Type I PLP-dependent aspartate aminotransferase-like (Major domain)"/>
    <property type="match status" value="1"/>
</dbReference>
<dbReference type="STRING" id="1121130.GCA_000519105_02471"/>
<dbReference type="Proteomes" id="UP000283589">
    <property type="component" value="Unassembled WGS sequence"/>
</dbReference>
<feature type="modified residue" description="N6-(pyridoxal phosphate)lysine" evidence="3">
    <location>
        <position position="197"/>
    </location>
</feature>
<dbReference type="InterPro" id="IPR015422">
    <property type="entry name" value="PyrdxlP-dep_Trfase_small"/>
</dbReference>
<keyword evidence="3 4" id="KW-0663">Pyridoxal phosphate</keyword>
<dbReference type="GO" id="GO:0000271">
    <property type="term" value="P:polysaccharide biosynthetic process"/>
    <property type="evidence" value="ECO:0007669"/>
    <property type="project" value="TreeGrafter"/>
</dbReference>
<dbReference type="PIRSF" id="PIRSF000390">
    <property type="entry name" value="PLP_StrS"/>
    <property type="match status" value="1"/>
</dbReference>
<comment type="caution">
    <text evidence="5">The sequence shown here is derived from an EMBL/GenBank/DDBJ whole genome shotgun (WGS) entry which is preliminary data.</text>
</comment>
<organism evidence="5 6">
    <name type="scientific">Butyricimonas virosa</name>
    <dbReference type="NCBI Taxonomy" id="544645"/>
    <lineage>
        <taxon>Bacteria</taxon>
        <taxon>Pseudomonadati</taxon>
        <taxon>Bacteroidota</taxon>
        <taxon>Bacteroidia</taxon>
        <taxon>Bacteroidales</taxon>
        <taxon>Odoribacteraceae</taxon>
        <taxon>Butyricimonas</taxon>
    </lineage>
</organism>
<dbReference type="Pfam" id="PF01041">
    <property type="entry name" value="DegT_DnrJ_EryC1"/>
    <property type="match status" value="1"/>
</dbReference>
<accession>A0A412WYA0</accession>
<sequence>MIPFSPPRIDQKVIDEVVDTLKSGWITTGPKTKEFERRLTAYCGNKATLAVNSNTVGLEVVLRWFGVQEGDEVIVPAYTYCATANVIVHCGAKPVMVDVNADDFDVCLEKVREAITDKTKVIMPVDLGGMPCAYDELFELVEAEEVKALFRAKTEEQGKLGRILILSDSAHSIGAEYKGRKAGSLADVSVFSFHAVKNLTTAEGGAIMLNLPEPFDNEEVYRYLCTYTLHGQNKDALAKTKKGAWRYDVLVSGFKGNMTDIMASIGLVELSRYEDDTLHYRKCIYDQYTDAFSRYGWAELPIYETEDRKSSYHVYCLRVKGITEQQRDEIIQRIFDKDVSVNVHFQPLPLLSAFKNKGYKIEDYPVAYDNYCREISLPVWYGLSEEMVKMVIDAVICSVEEVLA</sequence>
<dbReference type="GO" id="GO:0030170">
    <property type="term" value="F:pyridoxal phosphate binding"/>
    <property type="evidence" value="ECO:0007669"/>
    <property type="project" value="TreeGrafter"/>
</dbReference>
<evidence type="ECO:0000313" key="6">
    <source>
        <dbReference type="Proteomes" id="UP000283589"/>
    </source>
</evidence>
<evidence type="ECO:0000313" key="5">
    <source>
        <dbReference type="EMBL" id="RGV32724.1"/>
    </source>
</evidence>
<name>A0A412WYA0_9BACT</name>
<dbReference type="SUPFAM" id="SSF53383">
    <property type="entry name" value="PLP-dependent transferases"/>
    <property type="match status" value="1"/>
</dbReference>